<evidence type="ECO:0000313" key="3">
    <source>
        <dbReference type="Proteomes" id="UP000287563"/>
    </source>
</evidence>
<name>A0A444JHY7_9GAMM</name>
<organism evidence="2 3">
    <name type="scientific">Photobacterium chitinilyticum</name>
    <dbReference type="NCBI Taxonomy" id="2485123"/>
    <lineage>
        <taxon>Bacteria</taxon>
        <taxon>Pseudomonadati</taxon>
        <taxon>Pseudomonadota</taxon>
        <taxon>Gammaproteobacteria</taxon>
        <taxon>Vibrionales</taxon>
        <taxon>Vibrionaceae</taxon>
        <taxon>Photobacterium</taxon>
    </lineage>
</organism>
<dbReference type="EMBL" id="RJLM01000043">
    <property type="protein sequence ID" value="RWX52731.1"/>
    <property type="molecule type" value="Genomic_DNA"/>
</dbReference>
<accession>A0A444JHY7</accession>
<comment type="caution">
    <text evidence="2">The sequence shown here is derived from an EMBL/GenBank/DDBJ whole genome shotgun (WGS) entry which is preliminary data.</text>
</comment>
<proteinExistence type="predicted"/>
<feature type="region of interest" description="Disordered" evidence="1">
    <location>
        <begin position="239"/>
        <end position="258"/>
    </location>
</feature>
<reference evidence="2 3" key="1">
    <citation type="submission" date="2018-11" db="EMBL/GenBank/DDBJ databases">
        <title>Photobacterium sp. BEI247 sp. nov., a marine bacterium isolated from Yongle Blue Hole in the South China Sea.</title>
        <authorList>
            <person name="Wang X."/>
        </authorList>
    </citation>
    <scope>NUCLEOTIDE SEQUENCE [LARGE SCALE GENOMIC DNA]</scope>
    <source>
        <strain evidence="3">BEI247</strain>
    </source>
</reference>
<feature type="compositionally biased region" description="Polar residues" evidence="1">
    <location>
        <begin position="243"/>
        <end position="258"/>
    </location>
</feature>
<gene>
    <name evidence="2" type="ORF">EDI28_25760</name>
</gene>
<dbReference type="AlphaFoldDB" id="A0A444JHY7"/>
<dbReference type="OrthoDB" id="5180013at2"/>
<protein>
    <submittedName>
        <fullName evidence="2">Uncharacterized protein</fullName>
    </submittedName>
</protein>
<sequence length="258" mass="28894">MSTTNKNKDINCFVIMPISDQAGYDSGHFHLVYEDIICPAIKAAGMVPIRADESKGTNLIQLDILKRVIDSPITICDISSKNPNVFYELGMRQAFDLPTVLLKDDITDAPFDISVLRYCSYSKEMRHRQVLEAVKSLTDSLIETYNNRDNKSEINSLIRLLEISSPAQVPNNDLSGQEREEKLVSLKLDTILQGFENVTSQLRTLDTEVKMINNQTSQTPSPQPPSDLSGLLAARNKLRAQSARVQKNSESTINYDDV</sequence>
<keyword evidence="3" id="KW-1185">Reference proteome</keyword>
<evidence type="ECO:0000256" key="1">
    <source>
        <dbReference type="SAM" id="MobiDB-lite"/>
    </source>
</evidence>
<dbReference type="RefSeq" id="WP_128786660.1">
    <property type="nucleotide sequence ID" value="NZ_RJLM01000043.1"/>
</dbReference>
<evidence type="ECO:0000313" key="2">
    <source>
        <dbReference type="EMBL" id="RWX52731.1"/>
    </source>
</evidence>
<dbReference type="Proteomes" id="UP000287563">
    <property type="component" value="Unassembled WGS sequence"/>
</dbReference>